<dbReference type="SUPFAM" id="SSF56801">
    <property type="entry name" value="Acetyl-CoA synthetase-like"/>
    <property type="match status" value="1"/>
</dbReference>
<dbReference type="RefSeq" id="WP_073121176.1">
    <property type="nucleotide sequence ID" value="NZ_BMEN01000004.1"/>
</dbReference>
<dbReference type="GO" id="GO:0031956">
    <property type="term" value="F:medium-chain fatty acid-CoA ligase activity"/>
    <property type="evidence" value="ECO:0007669"/>
    <property type="project" value="TreeGrafter"/>
</dbReference>
<gene>
    <name evidence="4" type="ORF">SAMN05444281_2066</name>
</gene>
<feature type="domain" description="AMP-binding enzyme C-terminal" evidence="3">
    <location>
        <begin position="407"/>
        <end position="481"/>
    </location>
</feature>
<dbReference type="InterPro" id="IPR042099">
    <property type="entry name" value="ANL_N_sf"/>
</dbReference>
<comment type="similarity">
    <text evidence="1">Belongs to the ATP-dependent AMP-binding enzyme family.</text>
</comment>
<dbReference type="Pfam" id="PF13193">
    <property type="entry name" value="AMP-binding_C"/>
    <property type="match status" value="1"/>
</dbReference>
<name>A0A1M5VYK6_9FLAO</name>
<keyword evidence="5" id="KW-1185">Reference proteome</keyword>
<dbReference type="PROSITE" id="PS00455">
    <property type="entry name" value="AMP_BINDING"/>
    <property type="match status" value="1"/>
</dbReference>
<dbReference type="EMBL" id="FQXQ01000004">
    <property type="protein sequence ID" value="SHH80399.1"/>
    <property type="molecule type" value="Genomic_DNA"/>
</dbReference>
<reference evidence="5" key="1">
    <citation type="submission" date="2016-11" db="EMBL/GenBank/DDBJ databases">
        <authorList>
            <person name="Varghese N."/>
            <person name="Submissions S."/>
        </authorList>
    </citation>
    <scope>NUCLEOTIDE SEQUENCE [LARGE SCALE GENOMIC DNA]</scope>
    <source>
        <strain evidence="5">DSM 100572</strain>
    </source>
</reference>
<dbReference type="Gene3D" id="3.30.300.30">
    <property type="match status" value="1"/>
</dbReference>
<dbReference type="PANTHER" id="PTHR43201:SF8">
    <property type="entry name" value="ACYL-COA SYNTHETASE FAMILY MEMBER 3"/>
    <property type="match status" value="1"/>
</dbReference>
<dbReference type="PANTHER" id="PTHR43201">
    <property type="entry name" value="ACYL-COA SYNTHETASE"/>
    <property type="match status" value="1"/>
</dbReference>
<dbReference type="AlphaFoldDB" id="A0A1M5VYK6"/>
<evidence type="ECO:0000313" key="4">
    <source>
        <dbReference type="EMBL" id="SHH80399.1"/>
    </source>
</evidence>
<dbReference type="Pfam" id="PF00501">
    <property type="entry name" value="AMP-binding"/>
    <property type="match status" value="1"/>
</dbReference>
<proteinExistence type="inferred from homology"/>
<protein>
    <submittedName>
        <fullName evidence="4">Malonyl-CoA/methylmalonyl-CoA synthetase</fullName>
    </submittedName>
</protein>
<feature type="domain" description="AMP-dependent synthetase/ligase" evidence="2">
    <location>
        <begin position="6"/>
        <end position="356"/>
    </location>
</feature>
<organism evidence="4 5">
    <name type="scientific">Wenyingzhuangia marina</name>
    <dbReference type="NCBI Taxonomy" id="1195760"/>
    <lineage>
        <taxon>Bacteria</taxon>
        <taxon>Pseudomonadati</taxon>
        <taxon>Bacteroidota</taxon>
        <taxon>Flavobacteriia</taxon>
        <taxon>Flavobacteriales</taxon>
        <taxon>Flavobacteriaceae</taxon>
        <taxon>Wenyingzhuangia</taxon>
    </lineage>
</organism>
<dbReference type="InterPro" id="IPR000873">
    <property type="entry name" value="AMP-dep_synth/lig_dom"/>
</dbReference>
<dbReference type="STRING" id="1195760.SAMN05444281_2066"/>
<accession>A0A1M5VYK6</accession>
<dbReference type="OrthoDB" id="9765680at2"/>
<dbReference type="Gene3D" id="3.40.50.12780">
    <property type="entry name" value="N-terminal domain of ligase-like"/>
    <property type="match status" value="1"/>
</dbReference>
<dbReference type="InterPro" id="IPR020845">
    <property type="entry name" value="AMP-binding_CS"/>
</dbReference>
<dbReference type="GO" id="GO:0006631">
    <property type="term" value="P:fatty acid metabolic process"/>
    <property type="evidence" value="ECO:0007669"/>
    <property type="project" value="TreeGrafter"/>
</dbReference>
<dbReference type="Proteomes" id="UP000184109">
    <property type="component" value="Unassembled WGS sequence"/>
</dbReference>
<dbReference type="InterPro" id="IPR045851">
    <property type="entry name" value="AMP-bd_C_sf"/>
</dbReference>
<dbReference type="InterPro" id="IPR025110">
    <property type="entry name" value="AMP-bd_C"/>
</dbReference>
<evidence type="ECO:0000313" key="5">
    <source>
        <dbReference type="Proteomes" id="UP000184109"/>
    </source>
</evidence>
<evidence type="ECO:0000259" key="3">
    <source>
        <dbReference type="Pfam" id="PF13193"/>
    </source>
</evidence>
<evidence type="ECO:0000259" key="2">
    <source>
        <dbReference type="Pfam" id="PF00501"/>
    </source>
</evidence>
<evidence type="ECO:0000256" key="1">
    <source>
        <dbReference type="ARBA" id="ARBA00006432"/>
    </source>
</evidence>
<dbReference type="CDD" id="cd05941">
    <property type="entry name" value="MCS"/>
    <property type="match status" value="1"/>
</dbReference>
<sequence length="496" mass="56093">MLKLIERANNFKENIAIKSGGYSYTYQALLNRSESIAVELLAGKKDLEEERVTFLVDPSFKYTSIQWGIWRAGGIAVPLCVKHPLASIEYVLDDTKTSILIYGKEYKSLIAPLLNRKDIRFIKAESFENIFGILPDIEIERRAMIIYTSGTTGAPKGVVSTHKNIETQITGLTNFWEWTENDHILNVLPMHHVHGIINVLSCALWSGACCEFLIKFSPKDIFEIFKKQEINLFMAVPTIYFKLIAYWDNLSTLEQNKVSLALKNFRLMVSGSAALPLSVHEKWKRISHHVLLERYGMTEMGMAISNPYKGDRIPGSIGKPLKGITVRLVDENNKIVEPGEAGEIQVKGDNVFKEYWNKPEATKDTFTSNGWFKTGDIAVLDNGNYKILGRNSIDIIKSGGYKISALEIEEVLRLHQDIKDCAVIGLPDEEWGETIAASLVLKNANLSFDNLNYWLKGKLPGYKIPRKYIVQSDLPRNVMGKVTKNELKNLFNVDIL</sequence>